<gene>
    <name evidence="1" type="ORF">S06H3_00901</name>
</gene>
<proteinExistence type="predicted"/>
<evidence type="ECO:0000313" key="1">
    <source>
        <dbReference type="EMBL" id="GAH94912.1"/>
    </source>
</evidence>
<organism evidence="1">
    <name type="scientific">marine sediment metagenome</name>
    <dbReference type="NCBI Taxonomy" id="412755"/>
    <lineage>
        <taxon>unclassified sequences</taxon>
        <taxon>metagenomes</taxon>
        <taxon>ecological metagenomes</taxon>
    </lineage>
</organism>
<accession>X1JLG0</accession>
<dbReference type="AlphaFoldDB" id="X1JLG0"/>
<dbReference type="EMBL" id="BARV01000197">
    <property type="protein sequence ID" value="GAH94912.1"/>
    <property type="molecule type" value="Genomic_DNA"/>
</dbReference>
<protein>
    <submittedName>
        <fullName evidence="1">Uncharacterized protein</fullName>
    </submittedName>
</protein>
<sequence length="75" mass="8319">MERRITAKSVVQDLFDKNKVSFGLALTIIAVDQIKRETGKGATEEQVRKRVAELLGALANYPFNTKLLEVGISNN</sequence>
<name>X1JLG0_9ZZZZ</name>
<reference evidence="1" key="1">
    <citation type="journal article" date="2014" name="Front. Microbiol.">
        <title>High frequency of phylogenetically diverse reductive dehalogenase-homologous genes in deep subseafloor sedimentary metagenomes.</title>
        <authorList>
            <person name="Kawai M."/>
            <person name="Futagami T."/>
            <person name="Toyoda A."/>
            <person name="Takaki Y."/>
            <person name="Nishi S."/>
            <person name="Hori S."/>
            <person name="Arai W."/>
            <person name="Tsubouchi T."/>
            <person name="Morono Y."/>
            <person name="Uchiyama I."/>
            <person name="Ito T."/>
            <person name="Fujiyama A."/>
            <person name="Inagaki F."/>
            <person name="Takami H."/>
        </authorList>
    </citation>
    <scope>NUCLEOTIDE SEQUENCE</scope>
    <source>
        <strain evidence="1">Expedition CK06-06</strain>
    </source>
</reference>
<comment type="caution">
    <text evidence="1">The sequence shown here is derived from an EMBL/GenBank/DDBJ whole genome shotgun (WGS) entry which is preliminary data.</text>
</comment>